<evidence type="ECO:0000256" key="2">
    <source>
        <dbReference type="ARBA" id="ARBA00022692"/>
    </source>
</evidence>
<feature type="transmembrane region" description="Helical" evidence="5">
    <location>
        <begin position="329"/>
        <end position="350"/>
    </location>
</feature>
<evidence type="ECO:0000313" key="8">
    <source>
        <dbReference type="Proteomes" id="UP000241462"/>
    </source>
</evidence>
<proteinExistence type="predicted"/>
<dbReference type="Gene3D" id="1.20.1720.10">
    <property type="entry name" value="Multidrug resistance protein D"/>
    <property type="match status" value="1"/>
</dbReference>
<reference evidence="7 8" key="1">
    <citation type="journal article" date="2018" name="Mycol. Prog.">
        <title>Coniella lustricola, a new species from submerged detritus.</title>
        <authorList>
            <person name="Raudabaugh D.B."/>
            <person name="Iturriaga T."/>
            <person name="Carver A."/>
            <person name="Mondo S."/>
            <person name="Pangilinan J."/>
            <person name="Lipzen A."/>
            <person name="He G."/>
            <person name="Amirebrahimi M."/>
            <person name="Grigoriev I.V."/>
            <person name="Miller A.N."/>
        </authorList>
    </citation>
    <scope>NUCLEOTIDE SEQUENCE [LARGE SCALE GENOMIC DNA]</scope>
    <source>
        <strain evidence="7 8">B22-T-1</strain>
    </source>
</reference>
<evidence type="ECO:0000256" key="4">
    <source>
        <dbReference type="ARBA" id="ARBA00023136"/>
    </source>
</evidence>
<dbReference type="InterPro" id="IPR011701">
    <property type="entry name" value="MFS"/>
</dbReference>
<dbReference type="Gene3D" id="1.20.1250.20">
    <property type="entry name" value="MFS general substrate transporter like domains"/>
    <property type="match status" value="1"/>
</dbReference>
<feature type="transmembrane region" description="Helical" evidence="5">
    <location>
        <begin position="178"/>
        <end position="200"/>
    </location>
</feature>
<organism evidence="7 8">
    <name type="scientific">Coniella lustricola</name>
    <dbReference type="NCBI Taxonomy" id="2025994"/>
    <lineage>
        <taxon>Eukaryota</taxon>
        <taxon>Fungi</taxon>
        <taxon>Dikarya</taxon>
        <taxon>Ascomycota</taxon>
        <taxon>Pezizomycotina</taxon>
        <taxon>Sordariomycetes</taxon>
        <taxon>Sordariomycetidae</taxon>
        <taxon>Diaporthales</taxon>
        <taxon>Schizoparmaceae</taxon>
        <taxon>Coniella</taxon>
    </lineage>
</organism>
<feature type="transmembrane region" description="Helical" evidence="5">
    <location>
        <begin position="295"/>
        <end position="317"/>
    </location>
</feature>
<evidence type="ECO:0000256" key="3">
    <source>
        <dbReference type="ARBA" id="ARBA00022989"/>
    </source>
</evidence>
<accession>A0A2T2ZUL7</accession>
<sequence length="550" mass="58956">MAAGEDRNASEPGPHTLTSWRLAVVIGSLCLGIFLFGLDTNIIGTAIPRITTEFHSLGDVSWYGSAYLLAVTVIQPLFGNFYKFFNVKKVYLISLLIFEVGSAICAATPSSGILILGRAVLGLGAAGLLQGALAIISNVVSLDQVPMYQGIVVSALGISVCIGPVLGGVLTQYATWRWCFLINIPLGVAVMGIVLLFVPLKQQGEQNTKNMHMTTIEKLRHMDTIGMILFSGAICCLLLVVTLGGNTYPWKSARCIGLFVTFGVLWIGFCFWLWWRGDVALIPLKVLRQRSIWTGALVLFGLGMASQIYAYYFPIFFQASQGVTTTQSGVRFIALVLPEIVAIGIIGWLVTTWGYYYSYLLAGLITASVGAGLLTMINISTGTVVWAAFMVITGIGIGMVQQIPYTAVQAVLDTTDVATGNAIAVFSSQLGGAIALAIAENLLISKLETSIPRYTSVVTAETVISVGASGLATLTDSPTVLHSLREAYSDSVRYTFILAVVGVAISILPACWMERVNIKRISEGRKSASDQKTQEGAGFAIVNNSEWLNV</sequence>
<comment type="subcellular location">
    <subcellularLocation>
        <location evidence="1">Membrane</location>
        <topology evidence="1">Multi-pass membrane protein</topology>
    </subcellularLocation>
</comment>
<dbReference type="AlphaFoldDB" id="A0A2T2ZUL7"/>
<feature type="transmembrane region" description="Helical" evidence="5">
    <location>
        <begin position="220"/>
        <end position="243"/>
    </location>
</feature>
<dbReference type="Proteomes" id="UP000241462">
    <property type="component" value="Unassembled WGS sequence"/>
</dbReference>
<feature type="transmembrane region" description="Helical" evidence="5">
    <location>
        <begin position="120"/>
        <end position="141"/>
    </location>
</feature>
<feature type="transmembrane region" description="Helical" evidence="5">
    <location>
        <begin position="60"/>
        <end position="78"/>
    </location>
</feature>
<feature type="transmembrane region" description="Helical" evidence="5">
    <location>
        <begin position="423"/>
        <end position="444"/>
    </location>
</feature>
<dbReference type="FunCoup" id="A0A2T2ZUL7">
    <property type="interactions" value="56"/>
</dbReference>
<gene>
    <name evidence="7" type="ORF">BD289DRAFT_445780</name>
</gene>
<dbReference type="Pfam" id="PF07690">
    <property type="entry name" value="MFS_1"/>
    <property type="match status" value="1"/>
</dbReference>
<dbReference type="GO" id="GO:0022857">
    <property type="term" value="F:transmembrane transporter activity"/>
    <property type="evidence" value="ECO:0007669"/>
    <property type="project" value="InterPro"/>
</dbReference>
<dbReference type="PANTHER" id="PTHR23501">
    <property type="entry name" value="MAJOR FACILITATOR SUPERFAMILY"/>
    <property type="match status" value="1"/>
</dbReference>
<feature type="transmembrane region" description="Helical" evidence="5">
    <location>
        <begin position="384"/>
        <end position="403"/>
    </location>
</feature>
<feature type="transmembrane region" description="Helical" evidence="5">
    <location>
        <begin position="20"/>
        <end position="39"/>
    </location>
</feature>
<dbReference type="GO" id="GO:0005886">
    <property type="term" value="C:plasma membrane"/>
    <property type="evidence" value="ECO:0007669"/>
    <property type="project" value="TreeGrafter"/>
</dbReference>
<dbReference type="OrthoDB" id="10021397at2759"/>
<dbReference type="InterPro" id="IPR036259">
    <property type="entry name" value="MFS_trans_sf"/>
</dbReference>
<dbReference type="SUPFAM" id="SSF103473">
    <property type="entry name" value="MFS general substrate transporter"/>
    <property type="match status" value="1"/>
</dbReference>
<name>A0A2T2ZUL7_9PEZI</name>
<dbReference type="PANTHER" id="PTHR23501:SF199">
    <property type="entry name" value="MFS EFFLUX TRANSPORTER INPD-RELATED"/>
    <property type="match status" value="1"/>
</dbReference>
<dbReference type="PROSITE" id="PS50850">
    <property type="entry name" value="MFS"/>
    <property type="match status" value="1"/>
</dbReference>
<dbReference type="CDD" id="cd17502">
    <property type="entry name" value="MFS_Azr1_MDR_like"/>
    <property type="match status" value="1"/>
</dbReference>
<dbReference type="InterPro" id="IPR020846">
    <property type="entry name" value="MFS_dom"/>
</dbReference>
<evidence type="ECO:0000313" key="7">
    <source>
        <dbReference type="EMBL" id="PSR77158.1"/>
    </source>
</evidence>
<feature type="transmembrane region" description="Helical" evidence="5">
    <location>
        <begin position="255"/>
        <end position="275"/>
    </location>
</feature>
<dbReference type="PRINTS" id="PR01036">
    <property type="entry name" value="TCRTETB"/>
</dbReference>
<evidence type="ECO:0000256" key="1">
    <source>
        <dbReference type="ARBA" id="ARBA00004141"/>
    </source>
</evidence>
<feature type="transmembrane region" description="Helical" evidence="5">
    <location>
        <begin position="90"/>
        <end position="108"/>
    </location>
</feature>
<evidence type="ECO:0000259" key="6">
    <source>
        <dbReference type="PROSITE" id="PS50850"/>
    </source>
</evidence>
<keyword evidence="2 5" id="KW-0812">Transmembrane</keyword>
<keyword evidence="3 5" id="KW-1133">Transmembrane helix</keyword>
<feature type="transmembrane region" description="Helical" evidence="5">
    <location>
        <begin position="494"/>
        <end position="512"/>
    </location>
</feature>
<feature type="transmembrane region" description="Helical" evidence="5">
    <location>
        <begin position="147"/>
        <end position="166"/>
    </location>
</feature>
<dbReference type="EMBL" id="KZ678671">
    <property type="protein sequence ID" value="PSR77158.1"/>
    <property type="molecule type" value="Genomic_DNA"/>
</dbReference>
<dbReference type="InParanoid" id="A0A2T2ZUL7"/>
<keyword evidence="8" id="KW-1185">Reference proteome</keyword>
<protein>
    <submittedName>
        <fullName evidence="7">Major facilitator superfamily domain-containing protein</fullName>
    </submittedName>
</protein>
<feature type="domain" description="Major facilitator superfamily (MFS) profile" evidence="6">
    <location>
        <begin position="25"/>
        <end position="517"/>
    </location>
</feature>
<feature type="transmembrane region" description="Helical" evidence="5">
    <location>
        <begin position="356"/>
        <end position="377"/>
    </location>
</feature>
<keyword evidence="4 5" id="KW-0472">Membrane</keyword>
<evidence type="ECO:0000256" key="5">
    <source>
        <dbReference type="SAM" id="Phobius"/>
    </source>
</evidence>